<dbReference type="STRING" id="1335309.GA0116948_108132"/>
<name>A0A1C4EI24_9BACT</name>
<protein>
    <submittedName>
        <fullName evidence="1">Uncharacterized protein</fullName>
    </submittedName>
</protein>
<proteinExistence type="predicted"/>
<dbReference type="RefSeq" id="WP_205686133.1">
    <property type="nucleotide sequence ID" value="NZ_FMAR01000008.1"/>
</dbReference>
<dbReference type="AlphaFoldDB" id="A0A1C4EI24"/>
<evidence type="ECO:0000313" key="2">
    <source>
        <dbReference type="Proteomes" id="UP000242818"/>
    </source>
</evidence>
<keyword evidence="2" id="KW-1185">Reference proteome</keyword>
<evidence type="ECO:0000313" key="1">
    <source>
        <dbReference type="EMBL" id="SCC43253.1"/>
    </source>
</evidence>
<reference evidence="1 2" key="1">
    <citation type="submission" date="2016-08" db="EMBL/GenBank/DDBJ databases">
        <authorList>
            <person name="Seilhamer J.J."/>
        </authorList>
    </citation>
    <scope>NUCLEOTIDE SEQUENCE [LARGE SCALE GENOMIC DNA]</scope>
    <source>
        <strain evidence="1 2">A37T2</strain>
    </source>
</reference>
<organism evidence="1 2">
    <name type="scientific">Chitinophaga costaii</name>
    <dbReference type="NCBI Taxonomy" id="1335309"/>
    <lineage>
        <taxon>Bacteria</taxon>
        <taxon>Pseudomonadati</taxon>
        <taxon>Bacteroidota</taxon>
        <taxon>Chitinophagia</taxon>
        <taxon>Chitinophagales</taxon>
        <taxon>Chitinophagaceae</taxon>
        <taxon>Chitinophaga</taxon>
    </lineage>
</organism>
<sequence length="108" mass="12331">MSFKEIPVFSKCDVDGELKANMLYYRNSNRRVESAPVSNANDLRDIIELATVKLMQRRKAFGFYAEPQELGILDKEIQNIPKSPLLGNSAEKMEQTFYINKGSNITLK</sequence>
<dbReference type="Proteomes" id="UP000242818">
    <property type="component" value="Unassembled WGS sequence"/>
</dbReference>
<accession>A0A1C4EI24</accession>
<gene>
    <name evidence="1" type="ORF">GA0116948_108132</name>
</gene>
<dbReference type="EMBL" id="FMAR01000008">
    <property type="protein sequence ID" value="SCC43253.1"/>
    <property type="molecule type" value="Genomic_DNA"/>
</dbReference>